<reference evidence="1" key="1">
    <citation type="journal article" date="2012" name="Nature">
        <title>The oyster genome reveals stress adaptation and complexity of shell formation.</title>
        <authorList>
            <person name="Zhang G."/>
            <person name="Fang X."/>
            <person name="Guo X."/>
            <person name="Li L."/>
            <person name="Luo R."/>
            <person name="Xu F."/>
            <person name="Yang P."/>
            <person name="Zhang L."/>
            <person name="Wang X."/>
            <person name="Qi H."/>
            <person name="Xiong Z."/>
            <person name="Que H."/>
            <person name="Xie Y."/>
            <person name="Holland P.W."/>
            <person name="Paps J."/>
            <person name="Zhu Y."/>
            <person name="Wu F."/>
            <person name="Chen Y."/>
            <person name="Wang J."/>
            <person name="Peng C."/>
            <person name="Meng J."/>
            <person name="Yang L."/>
            <person name="Liu J."/>
            <person name="Wen B."/>
            <person name="Zhang N."/>
            <person name="Huang Z."/>
            <person name="Zhu Q."/>
            <person name="Feng Y."/>
            <person name="Mount A."/>
            <person name="Hedgecock D."/>
            <person name="Xu Z."/>
            <person name="Liu Y."/>
            <person name="Domazet-Loso T."/>
            <person name="Du Y."/>
            <person name="Sun X."/>
            <person name="Zhang S."/>
            <person name="Liu B."/>
            <person name="Cheng P."/>
            <person name="Jiang X."/>
            <person name="Li J."/>
            <person name="Fan D."/>
            <person name="Wang W."/>
            <person name="Fu W."/>
            <person name="Wang T."/>
            <person name="Wang B."/>
            <person name="Zhang J."/>
            <person name="Peng Z."/>
            <person name="Li Y."/>
            <person name="Li N."/>
            <person name="Wang J."/>
            <person name="Chen M."/>
            <person name="He Y."/>
            <person name="Tan F."/>
            <person name="Song X."/>
            <person name="Zheng Q."/>
            <person name="Huang R."/>
            <person name="Yang H."/>
            <person name="Du X."/>
            <person name="Chen L."/>
            <person name="Yang M."/>
            <person name="Gaffney P.M."/>
            <person name="Wang S."/>
            <person name="Luo L."/>
            <person name="She Z."/>
            <person name="Ming Y."/>
            <person name="Huang W."/>
            <person name="Zhang S."/>
            <person name="Huang B."/>
            <person name="Zhang Y."/>
            <person name="Qu T."/>
            <person name="Ni P."/>
            <person name="Miao G."/>
            <person name="Wang J."/>
            <person name="Wang Q."/>
            <person name="Steinberg C.E."/>
            <person name="Wang H."/>
            <person name="Li N."/>
            <person name="Qian L."/>
            <person name="Zhang G."/>
            <person name="Li Y."/>
            <person name="Yang H."/>
            <person name="Liu X."/>
            <person name="Wang J."/>
            <person name="Yin Y."/>
            <person name="Wang J."/>
        </authorList>
    </citation>
    <scope>NUCLEOTIDE SEQUENCE [LARGE SCALE GENOMIC DNA]</scope>
    <source>
        <strain evidence="1">05x7-T-G4-1.051#20</strain>
    </source>
</reference>
<sequence length="140" mass="16303">MATSSSGNQTRSHEEHIPMCKKHDLTIDMICEDCGKLICSKCVKLDHMDHKWDTIAISSSLRRRELKEYLLKITNEIIGQLDNKIEATDKHMEDNKASYKNEVLKLQNHYDAIVKEVNEIKEEKENSLKDSLDEKKIRTM</sequence>
<dbReference type="SUPFAM" id="SSF57845">
    <property type="entry name" value="B-box zinc-binding domain"/>
    <property type="match status" value="1"/>
</dbReference>
<organism evidence="1">
    <name type="scientific">Magallana gigas</name>
    <name type="common">Pacific oyster</name>
    <name type="synonym">Crassostrea gigas</name>
    <dbReference type="NCBI Taxonomy" id="29159"/>
    <lineage>
        <taxon>Eukaryota</taxon>
        <taxon>Metazoa</taxon>
        <taxon>Spiralia</taxon>
        <taxon>Lophotrochozoa</taxon>
        <taxon>Mollusca</taxon>
        <taxon>Bivalvia</taxon>
        <taxon>Autobranchia</taxon>
        <taxon>Pteriomorphia</taxon>
        <taxon>Ostreida</taxon>
        <taxon>Ostreoidea</taxon>
        <taxon>Ostreidae</taxon>
        <taxon>Magallana</taxon>
    </lineage>
</organism>
<dbReference type="GO" id="GO:0008270">
    <property type="term" value="F:zinc ion binding"/>
    <property type="evidence" value="ECO:0007669"/>
    <property type="project" value="InterPro"/>
</dbReference>
<protein>
    <submittedName>
        <fullName evidence="1">Uncharacterized protein</fullName>
    </submittedName>
</protein>
<accession>K1QS56</accession>
<gene>
    <name evidence="1" type="ORF">CGI_10007151</name>
</gene>
<dbReference type="InParanoid" id="K1QS56"/>
<dbReference type="InterPro" id="IPR000315">
    <property type="entry name" value="Znf_B-box"/>
</dbReference>
<dbReference type="PROSITE" id="PS50119">
    <property type="entry name" value="ZF_BBOX"/>
    <property type="match status" value="1"/>
</dbReference>
<dbReference type="Gene3D" id="3.30.160.60">
    <property type="entry name" value="Classic Zinc Finger"/>
    <property type="match status" value="1"/>
</dbReference>
<dbReference type="EMBL" id="JH816458">
    <property type="protein sequence ID" value="EKC24421.1"/>
    <property type="molecule type" value="Genomic_DNA"/>
</dbReference>
<dbReference type="HOGENOM" id="CLU_1837021_0_0_1"/>
<dbReference type="CDD" id="cd19756">
    <property type="entry name" value="Bbox2"/>
    <property type="match status" value="1"/>
</dbReference>
<evidence type="ECO:0000313" key="1">
    <source>
        <dbReference type="EMBL" id="EKC24421.1"/>
    </source>
</evidence>
<dbReference type="Pfam" id="PF00643">
    <property type="entry name" value="zf-B_box"/>
    <property type="match status" value="1"/>
</dbReference>
<proteinExistence type="predicted"/>
<name>K1QS56_MAGGI</name>
<dbReference type="AlphaFoldDB" id="K1QS56"/>